<feature type="compositionally biased region" description="Basic and acidic residues" evidence="3">
    <location>
        <begin position="184"/>
        <end position="195"/>
    </location>
</feature>
<feature type="domain" description="NodB homology" evidence="4">
    <location>
        <begin position="371"/>
        <end position="546"/>
    </location>
</feature>
<feature type="region of interest" description="Disordered" evidence="3">
    <location>
        <begin position="159"/>
        <end position="236"/>
    </location>
</feature>
<dbReference type="GO" id="GO:0016020">
    <property type="term" value="C:membrane"/>
    <property type="evidence" value="ECO:0007669"/>
    <property type="project" value="TreeGrafter"/>
</dbReference>
<dbReference type="Proteomes" id="UP000298246">
    <property type="component" value="Unassembled WGS sequence"/>
</dbReference>
<dbReference type="Gene3D" id="3.20.20.370">
    <property type="entry name" value="Glycoside hydrolase/deacetylase"/>
    <property type="match status" value="1"/>
</dbReference>
<dbReference type="CDD" id="cd10917">
    <property type="entry name" value="CE4_NodB_like_6s_7s"/>
    <property type="match status" value="1"/>
</dbReference>
<feature type="region of interest" description="Disordered" evidence="3">
    <location>
        <begin position="327"/>
        <end position="346"/>
    </location>
</feature>
<keyword evidence="2" id="KW-0378">Hydrolase</keyword>
<dbReference type="SUPFAM" id="SSF88713">
    <property type="entry name" value="Glycoside hydrolase/deacetylase"/>
    <property type="match status" value="1"/>
</dbReference>
<organism evidence="5 6">
    <name type="scientific">Paenibacillus athensensis</name>
    <dbReference type="NCBI Taxonomy" id="1967502"/>
    <lineage>
        <taxon>Bacteria</taxon>
        <taxon>Bacillati</taxon>
        <taxon>Bacillota</taxon>
        <taxon>Bacilli</taxon>
        <taxon>Bacillales</taxon>
        <taxon>Paenibacillaceae</taxon>
        <taxon>Paenibacillus</taxon>
    </lineage>
</organism>
<protein>
    <recommendedName>
        <fullName evidence="4">NodB homology domain-containing protein</fullName>
    </recommendedName>
</protein>
<evidence type="ECO:0000313" key="5">
    <source>
        <dbReference type="EMBL" id="TFE91016.1"/>
    </source>
</evidence>
<dbReference type="PANTHER" id="PTHR10587">
    <property type="entry name" value="GLYCOSYL TRANSFERASE-RELATED"/>
    <property type="match status" value="1"/>
</dbReference>
<dbReference type="GO" id="GO:0046872">
    <property type="term" value="F:metal ion binding"/>
    <property type="evidence" value="ECO:0007669"/>
    <property type="project" value="UniProtKB-KW"/>
</dbReference>
<keyword evidence="1" id="KW-0479">Metal-binding</keyword>
<evidence type="ECO:0000256" key="3">
    <source>
        <dbReference type="SAM" id="MobiDB-lite"/>
    </source>
</evidence>
<dbReference type="InterPro" id="IPR002509">
    <property type="entry name" value="NODB_dom"/>
</dbReference>
<sequence>MSESKRQGTELKPDRADWIRSEWKYGGRRSGGEEKDEAGMAYSARVVELLGLRRADDGMHCMEVGIAWEDRQAFFETKVDAGTYDAMMALRPLDGERVRLSPYPKWDPYRRTWYGAMVRMDGVSRDTLYFACSADFAGLLGRLREGELPAELRRVDRERPLGAGRSSAPASGPLLRGRTAAVEPEARTAEPEPQRRGSGQASAMPVAGRSPGAVQQPEATGARAARSVGRPSGRRRLAGSKLTARLLLAGGVLAGLTVPSAGAWWSNHAEAVGRQAPEAPAHAVASAIQELALGGSAADGGAQESAGAAMAMGGVPVEAAAVRMTDAGATDTEATEAEATGTEEAGDAAAAERAHRIDIGGGKEFFELPKVYVALTFDDGPSAMTKPIVDMLSEAGVSATFLFVGKNAERRPEDVAYARKHGMAVGNHSWDHSVLTKAKTAEQRSNMARTNDVLEAAGHAPVTVFRPPYGAVNETLLASAKAEGMKTLLWNRDPEDWNAKKPEDILRYFREVEAAGGVYVLHEDKNTVAALPDIIRLLQDKKLTFVSFE</sequence>
<dbReference type="InterPro" id="IPR011330">
    <property type="entry name" value="Glyco_hydro/deAcase_b/a-brl"/>
</dbReference>
<dbReference type="AlphaFoldDB" id="A0A4Y8Q9S4"/>
<reference evidence="5 6" key="1">
    <citation type="submission" date="2017-03" db="EMBL/GenBank/DDBJ databases">
        <title>Isolation of Levoglucosan Utilizing Bacteria.</title>
        <authorList>
            <person name="Arya A.S."/>
        </authorList>
    </citation>
    <scope>NUCLEOTIDE SEQUENCE [LARGE SCALE GENOMIC DNA]</scope>
    <source>
        <strain evidence="5 6">MEC069</strain>
    </source>
</reference>
<proteinExistence type="predicted"/>
<keyword evidence="6" id="KW-1185">Reference proteome</keyword>
<evidence type="ECO:0000256" key="1">
    <source>
        <dbReference type="ARBA" id="ARBA00022723"/>
    </source>
</evidence>
<dbReference type="OrthoDB" id="9812065at2"/>
<gene>
    <name evidence="5" type="ORF">B5M42_04130</name>
</gene>
<dbReference type="InterPro" id="IPR050248">
    <property type="entry name" value="Polysacc_deacetylase_ArnD"/>
</dbReference>
<dbReference type="EMBL" id="MYFO01000003">
    <property type="protein sequence ID" value="TFE91016.1"/>
    <property type="molecule type" value="Genomic_DNA"/>
</dbReference>
<dbReference type="RefSeq" id="WP_134750006.1">
    <property type="nucleotide sequence ID" value="NZ_MYFO02000007.1"/>
</dbReference>
<evidence type="ECO:0000313" key="6">
    <source>
        <dbReference type="Proteomes" id="UP000298246"/>
    </source>
</evidence>
<dbReference type="GO" id="GO:0016810">
    <property type="term" value="F:hydrolase activity, acting on carbon-nitrogen (but not peptide) bonds"/>
    <property type="evidence" value="ECO:0007669"/>
    <property type="project" value="InterPro"/>
</dbReference>
<dbReference type="PANTHER" id="PTHR10587:SF133">
    <property type="entry name" value="CHITIN DEACETYLASE 1-RELATED"/>
    <property type="match status" value="1"/>
</dbReference>
<comment type="caution">
    <text evidence="5">The sequence shown here is derived from an EMBL/GenBank/DDBJ whole genome shotgun (WGS) entry which is preliminary data.</text>
</comment>
<dbReference type="GO" id="GO:0005975">
    <property type="term" value="P:carbohydrate metabolic process"/>
    <property type="evidence" value="ECO:0007669"/>
    <property type="project" value="InterPro"/>
</dbReference>
<evidence type="ECO:0000259" key="4">
    <source>
        <dbReference type="PROSITE" id="PS51677"/>
    </source>
</evidence>
<name>A0A4Y8Q9S4_9BACL</name>
<evidence type="ECO:0000256" key="2">
    <source>
        <dbReference type="ARBA" id="ARBA00022801"/>
    </source>
</evidence>
<dbReference type="PROSITE" id="PS51677">
    <property type="entry name" value="NODB"/>
    <property type="match status" value="1"/>
</dbReference>
<dbReference type="Pfam" id="PF01522">
    <property type="entry name" value="Polysacc_deac_1"/>
    <property type="match status" value="1"/>
</dbReference>
<accession>A0A4Y8Q9S4</accession>